<protein>
    <recommendedName>
        <fullName evidence="2">Glycosyl transferase CAP10 domain-containing protein</fullName>
    </recommendedName>
</protein>
<dbReference type="InterPro" id="IPR006598">
    <property type="entry name" value="CAP10"/>
</dbReference>
<sequence>MKHADHDFVLYNAGRSKTFKETVEKYRRKHGRHPPPGFKEWYRFARERNVYNIDDFDQINTDLRPFWAILPPGMRHYAAHASDIPGHSVSALSIREGQDFQELWGWRSETFVKMLLGFAHWLPDMDIAMHCMDQPRVVMPWEEIQEMLKTEEQSRTVKEEGVVDGDPSTHTGEVSGILSGMQLSTLNMSMIRRRTMAGSGMADSSIWTLWRRLVHRTLMLEIQRGFITNFNTSSDLCTVGPQLSNLHGMLFASSSTQATHKLKRDKRYQHNDEQGYSWEDKDDVMPWRGVTSGGTAFNDKPELWHEKHRQRLVQLTNATLLASENTTAAILALSPEIDPPHYTTQSFNPSSFAANHTNLGFTEYLACLPTGDFYNNTFAIQNQTTFTQTFAAKYLVDVDGHSFSGRWRAFLQSRSLGIKATGFREWHDSRLFAWRQFVPMDNRCSLLTYLIGLSGDGGGNGGEVVMVSRHDYEAFTLARLGRKWAAQVLRREDLEIYAFRLLLEYGRVIDDGRERMGVVGNGGREMVEFDPRPPALV</sequence>
<proteinExistence type="predicted"/>
<name>A0AAN7TB55_9PEZI</name>
<dbReference type="PANTHER" id="PTHR12203">
    <property type="entry name" value="KDEL LYS-ASP-GLU-LEU CONTAINING - RELATED"/>
    <property type="match status" value="1"/>
</dbReference>
<evidence type="ECO:0000256" key="1">
    <source>
        <dbReference type="SAM" id="MobiDB-lite"/>
    </source>
</evidence>
<organism evidence="3 4">
    <name type="scientific">Meristemomyces frigidus</name>
    <dbReference type="NCBI Taxonomy" id="1508187"/>
    <lineage>
        <taxon>Eukaryota</taxon>
        <taxon>Fungi</taxon>
        <taxon>Dikarya</taxon>
        <taxon>Ascomycota</taxon>
        <taxon>Pezizomycotina</taxon>
        <taxon>Dothideomycetes</taxon>
        <taxon>Dothideomycetidae</taxon>
        <taxon>Mycosphaerellales</taxon>
        <taxon>Teratosphaeriaceae</taxon>
        <taxon>Meristemomyces</taxon>
    </lineage>
</organism>
<dbReference type="EMBL" id="JAVRRL010000067">
    <property type="protein sequence ID" value="KAK5109283.1"/>
    <property type="molecule type" value="Genomic_DNA"/>
</dbReference>
<dbReference type="AlphaFoldDB" id="A0AAN7TB55"/>
<evidence type="ECO:0000259" key="2">
    <source>
        <dbReference type="Pfam" id="PF05686"/>
    </source>
</evidence>
<feature type="region of interest" description="Disordered" evidence="1">
    <location>
        <begin position="151"/>
        <end position="173"/>
    </location>
</feature>
<feature type="domain" description="Glycosyl transferase CAP10" evidence="2">
    <location>
        <begin position="381"/>
        <end position="508"/>
    </location>
</feature>
<dbReference type="PANTHER" id="PTHR12203:SF22">
    <property type="entry name" value="CAPSULE ASSOCIATED PROTEIN"/>
    <property type="match status" value="1"/>
</dbReference>
<gene>
    <name evidence="3" type="ORF">LTR62_007157</name>
</gene>
<comment type="caution">
    <text evidence="3">The sequence shown here is derived from an EMBL/GenBank/DDBJ whole genome shotgun (WGS) entry which is preliminary data.</text>
</comment>
<evidence type="ECO:0000313" key="3">
    <source>
        <dbReference type="EMBL" id="KAK5109283.1"/>
    </source>
</evidence>
<dbReference type="Pfam" id="PF05686">
    <property type="entry name" value="Glyco_transf_90"/>
    <property type="match status" value="1"/>
</dbReference>
<dbReference type="Proteomes" id="UP001310890">
    <property type="component" value="Unassembled WGS sequence"/>
</dbReference>
<accession>A0AAN7TB55</accession>
<reference evidence="3" key="1">
    <citation type="submission" date="2023-08" db="EMBL/GenBank/DDBJ databases">
        <title>Black Yeasts Isolated from many extreme environments.</title>
        <authorList>
            <person name="Coleine C."/>
            <person name="Stajich J.E."/>
            <person name="Selbmann L."/>
        </authorList>
    </citation>
    <scope>NUCLEOTIDE SEQUENCE</scope>
    <source>
        <strain evidence="3">CCFEE 5401</strain>
    </source>
</reference>
<evidence type="ECO:0000313" key="4">
    <source>
        <dbReference type="Proteomes" id="UP001310890"/>
    </source>
</evidence>
<feature type="compositionally biased region" description="Basic and acidic residues" evidence="1">
    <location>
        <begin position="151"/>
        <end position="161"/>
    </location>
</feature>
<dbReference type="InterPro" id="IPR051091">
    <property type="entry name" value="O-Glucosyltr/Glycosyltrsf_90"/>
</dbReference>